<gene>
    <name evidence="1" type="ORF">LSAA_12061</name>
</gene>
<reference evidence="1" key="1">
    <citation type="submission" date="2021-02" db="EMBL/GenBank/DDBJ databases">
        <authorList>
            <person name="Bekaert M."/>
        </authorList>
    </citation>
    <scope>NUCLEOTIDE SEQUENCE</scope>
    <source>
        <strain evidence="1">IoA-00</strain>
    </source>
</reference>
<proteinExistence type="predicted"/>
<name>A0A7R8D284_LEPSM</name>
<keyword evidence="2" id="KW-1185">Reference proteome</keyword>
<dbReference type="SUPFAM" id="SSF50814">
    <property type="entry name" value="Lipocalins"/>
    <property type="match status" value="1"/>
</dbReference>
<dbReference type="Proteomes" id="UP000675881">
    <property type="component" value="Chromosome 6"/>
</dbReference>
<protein>
    <submittedName>
        <fullName evidence="1">CRABP2</fullName>
    </submittedName>
</protein>
<sequence length="107" mass="11892">MKAFMGQIQPNFLQKIILKELGVNVLLRNAALVSTPSFESERSLRKLHTSNVRTVNTLVTTFVSEQIAEKDGQKSTKTVRDFKDGKCTQATEVVGSDVKCSQVFEEA</sequence>
<dbReference type="OrthoDB" id="354351at2759"/>
<evidence type="ECO:0000313" key="1">
    <source>
        <dbReference type="EMBL" id="CAF2974745.1"/>
    </source>
</evidence>
<dbReference type="InterPro" id="IPR012674">
    <property type="entry name" value="Calycin"/>
</dbReference>
<organism evidence="1 2">
    <name type="scientific">Lepeophtheirus salmonis</name>
    <name type="common">Salmon louse</name>
    <name type="synonym">Caligus salmonis</name>
    <dbReference type="NCBI Taxonomy" id="72036"/>
    <lineage>
        <taxon>Eukaryota</taxon>
        <taxon>Metazoa</taxon>
        <taxon>Ecdysozoa</taxon>
        <taxon>Arthropoda</taxon>
        <taxon>Crustacea</taxon>
        <taxon>Multicrustacea</taxon>
        <taxon>Hexanauplia</taxon>
        <taxon>Copepoda</taxon>
        <taxon>Siphonostomatoida</taxon>
        <taxon>Caligidae</taxon>
        <taxon>Lepeophtheirus</taxon>
    </lineage>
</organism>
<dbReference type="AlphaFoldDB" id="A0A7R8D284"/>
<dbReference type="EMBL" id="HG994585">
    <property type="protein sequence ID" value="CAF2974745.1"/>
    <property type="molecule type" value="Genomic_DNA"/>
</dbReference>
<accession>A0A7R8D284</accession>
<evidence type="ECO:0000313" key="2">
    <source>
        <dbReference type="Proteomes" id="UP000675881"/>
    </source>
</evidence>